<gene>
    <name evidence="2" type="ORF">ACIGW0_08485</name>
</gene>
<dbReference type="RefSeq" id="WP_399612320.1">
    <property type="nucleotide sequence ID" value="NZ_JBITYT010000003.1"/>
</dbReference>
<organism evidence="2 3">
    <name type="scientific">Streptomyces bikiniensis</name>
    <dbReference type="NCBI Taxonomy" id="1896"/>
    <lineage>
        <taxon>Bacteria</taxon>
        <taxon>Bacillati</taxon>
        <taxon>Actinomycetota</taxon>
        <taxon>Actinomycetes</taxon>
        <taxon>Kitasatosporales</taxon>
        <taxon>Streptomycetaceae</taxon>
        <taxon>Streptomyces</taxon>
    </lineage>
</organism>
<accession>A0ABW8CSD6</accession>
<evidence type="ECO:0000313" key="3">
    <source>
        <dbReference type="Proteomes" id="UP001614391"/>
    </source>
</evidence>
<keyword evidence="3" id="KW-1185">Reference proteome</keyword>
<comment type="caution">
    <text evidence="2">The sequence shown here is derived from an EMBL/GenBank/DDBJ whole genome shotgun (WGS) entry which is preliminary data.</text>
</comment>
<protein>
    <submittedName>
        <fullName evidence="2">Uncharacterized protein</fullName>
    </submittedName>
</protein>
<evidence type="ECO:0000313" key="2">
    <source>
        <dbReference type="EMBL" id="MFI9119419.1"/>
    </source>
</evidence>
<evidence type="ECO:0000256" key="1">
    <source>
        <dbReference type="SAM" id="MobiDB-lite"/>
    </source>
</evidence>
<dbReference type="Proteomes" id="UP001614391">
    <property type="component" value="Unassembled WGS sequence"/>
</dbReference>
<sequence>MCRPAWARARIEALRSEAPEAPEGPEEQVRDGAAGEERGTSAPPDPPRLPEPGGVLAAGG</sequence>
<reference evidence="2 3" key="1">
    <citation type="submission" date="2024-10" db="EMBL/GenBank/DDBJ databases">
        <title>The Natural Products Discovery Center: Release of the First 8490 Sequenced Strains for Exploring Actinobacteria Biosynthetic Diversity.</title>
        <authorList>
            <person name="Kalkreuter E."/>
            <person name="Kautsar S.A."/>
            <person name="Yang D."/>
            <person name="Bader C.D."/>
            <person name="Teijaro C.N."/>
            <person name="Fluegel L."/>
            <person name="Davis C.M."/>
            <person name="Simpson J.R."/>
            <person name="Lauterbach L."/>
            <person name="Steele A.D."/>
            <person name="Gui C."/>
            <person name="Meng S."/>
            <person name="Li G."/>
            <person name="Viehrig K."/>
            <person name="Ye F."/>
            <person name="Su P."/>
            <person name="Kiefer A.F."/>
            <person name="Nichols A."/>
            <person name="Cepeda A.J."/>
            <person name="Yan W."/>
            <person name="Fan B."/>
            <person name="Jiang Y."/>
            <person name="Adhikari A."/>
            <person name="Zheng C.-J."/>
            <person name="Schuster L."/>
            <person name="Cowan T.M."/>
            <person name="Smanski M.J."/>
            <person name="Chevrette M.G."/>
            <person name="De Carvalho L.P.S."/>
            <person name="Shen B."/>
        </authorList>
    </citation>
    <scope>NUCLEOTIDE SEQUENCE [LARGE SCALE GENOMIC DNA]</scope>
    <source>
        <strain evidence="2 3">NPDC053346</strain>
    </source>
</reference>
<dbReference type="EMBL" id="JBITYT010000003">
    <property type="protein sequence ID" value="MFI9119419.1"/>
    <property type="molecule type" value="Genomic_DNA"/>
</dbReference>
<feature type="compositionally biased region" description="Basic and acidic residues" evidence="1">
    <location>
        <begin position="27"/>
        <end position="39"/>
    </location>
</feature>
<name>A0ABW8CSD6_STRBI</name>
<feature type="region of interest" description="Disordered" evidence="1">
    <location>
        <begin position="13"/>
        <end position="60"/>
    </location>
</feature>
<proteinExistence type="predicted"/>